<dbReference type="EMBL" id="JABFCR010000022">
    <property type="protein sequence ID" value="NNU33863.1"/>
    <property type="molecule type" value="Genomic_DNA"/>
</dbReference>
<dbReference type="PANTHER" id="PTHR30383:SF29">
    <property type="entry name" value="SGNH HYDROLASE-TYPE ESTERASE DOMAIN-CONTAINING PROTEIN"/>
    <property type="match status" value="1"/>
</dbReference>
<dbReference type="GO" id="GO:0016787">
    <property type="term" value="F:hydrolase activity"/>
    <property type="evidence" value="ECO:0007669"/>
    <property type="project" value="UniProtKB-KW"/>
</dbReference>
<evidence type="ECO:0000313" key="3">
    <source>
        <dbReference type="Proteomes" id="UP000566071"/>
    </source>
</evidence>
<reference evidence="2 3" key="1">
    <citation type="submission" date="2020-05" db="EMBL/GenBank/DDBJ databases">
        <authorList>
            <person name="Khan S.A."/>
            <person name="Jeon C.O."/>
            <person name="Chun B.H."/>
        </authorList>
    </citation>
    <scope>NUCLEOTIDE SEQUENCE [LARGE SCALE GENOMIC DNA]</scope>
    <source>
        <strain evidence="2 3">S1162</strain>
    </source>
</reference>
<evidence type="ECO:0000313" key="2">
    <source>
        <dbReference type="EMBL" id="NNU33863.1"/>
    </source>
</evidence>
<sequence length="276" mass="31107">MRKPILLIIALALFTSFAPHKELKWMAIGDSITFHNGRTEYTKGRLTKGYMDDVVGQLPYVHFANHGHPGWTAKGIAENFDHLGIEKADIYSVFLGTNDWWVGFPIGTVADYDNNTGAGTVYGAYRIIIDKIRAQNSNAAIILLTPMQRTDYVDINNQASIIHGAYKDNNDGVKLSAYADAIKNIARLQKLKLADLYYKSGMTIKNAVNFKRLKDPATGEYKNYKYPDYIGIPFDPKTDEYPYPVEAMNMTYDGLHPTDKGHAIIAKMLVKIIKRY</sequence>
<dbReference type="Gene3D" id="3.40.50.1110">
    <property type="entry name" value="SGNH hydrolase"/>
    <property type="match status" value="1"/>
</dbReference>
<dbReference type="RefSeq" id="WP_175269548.1">
    <property type="nucleotide sequence ID" value="NZ_JABFCR010000022.1"/>
</dbReference>
<keyword evidence="3" id="KW-1185">Reference proteome</keyword>
<feature type="domain" description="SGNH hydrolase-type esterase" evidence="1">
    <location>
        <begin position="27"/>
        <end position="264"/>
    </location>
</feature>
<dbReference type="InterPro" id="IPR051532">
    <property type="entry name" value="Ester_Hydrolysis_Enzymes"/>
</dbReference>
<name>A0ABX1W1P0_9SPHI</name>
<dbReference type="PANTHER" id="PTHR30383">
    <property type="entry name" value="THIOESTERASE 1/PROTEASE 1/LYSOPHOSPHOLIPASE L1"/>
    <property type="match status" value="1"/>
</dbReference>
<dbReference type="SUPFAM" id="SSF52266">
    <property type="entry name" value="SGNH hydrolase"/>
    <property type="match status" value="1"/>
</dbReference>
<protein>
    <submittedName>
        <fullName evidence="2">SGNH/GDSL hydrolase family protein</fullName>
    </submittedName>
</protein>
<accession>A0ABX1W1P0</accession>
<dbReference type="InterPro" id="IPR013830">
    <property type="entry name" value="SGNH_hydro"/>
</dbReference>
<dbReference type="CDD" id="cd00229">
    <property type="entry name" value="SGNH_hydrolase"/>
    <property type="match status" value="1"/>
</dbReference>
<organism evidence="2 3">
    <name type="scientific">Mucilaginibacter humi</name>
    <dbReference type="NCBI Taxonomy" id="2732510"/>
    <lineage>
        <taxon>Bacteria</taxon>
        <taxon>Pseudomonadati</taxon>
        <taxon>Bacteroidota</taxon>
        <taxon>Sphingobacteriia</taxon>
        <taxon>Sphingobacteriales</taxon>
        <taxon>Sphingobacteriaceae</taxon>
        <taxon>Mucilaginibacter</taxon>
    </lineage>
</organism>
<gene>
    <name evidence="2" type="ORF">HK413_06365</name>
</gene>
<dbReference type="InterPro" id="IPR036514">
    <property type="entry name" value="SGNH_hydro_sf"/>
</dbReference>
<comment type="caution">
    <text evidence="2">The sequence shown here is derived from an EMBL/GenBank/DDBJ whole genome shotgun (WGS) entry which is preliminary data.</text>
</comment>
<evidence type="ECO:0000259" key="1">
    <source>
        <dbReference type="Pfam" id="PF13472"/>
    </source>
</evidence>
<proteinExistence type="predicted"/>
<dbReference type="Proteomes" id="UP000566071">
    <property type="component" value="Unassembled WGS sequence"/>
</dbReference>
<keyword evidence="2" id="KW-0378">Hydrolase</keyword>
<dbReference type="Pfam" id="PF13472">
    <property type="entry name" value="Lipase_GDSL_2"/>
    <property type="match status" value="1"/>
</dbReference>